<feature type="compositionally biased region" description="Basic and acidic residues" evidence="1">
    <location>
        <begin position="69"/>
        <end position="82"/>
    </location>
</feature>
<dbReference type="AlphaFoldDB" id="A0A7D9D8M5"/>
<feature type="compositionally biased region" description="Polar residues" evidence="1">
    <location>
        <begin position="83"/>
        <end position="96"/>
    </location>
</feature>
<proteinExistence type="predicted"/>
<evidence type="ECO:0000313" key="3">
    <source>
        <dbReference type="Proteomes" id="UP001152795"/>
    </source>
</evidence>
<comment type="caution">
    <text evidence="2">The sequence shown here is derived from an EMBL/GenBank/DDBJ whole genome shotgun (WGS) entry which is preliminary data.</text>
</comment>
<feature type="region of interest" description="Disordered" evidence="1">
    <location>
        <begin position="58"/>
        <end position="96"/>
    </location>
</feature>
<gene>
    <name evidence="2" type="ORF">PACLA_8A022736</name>
</gene>
<name>A0A7D9D8M5_PARCT</name>
<reference evidence="2" key="1">
    <citation type="submission" date="2020-04" db="EMBL/GenBank/DDBJ databases">
        <authorList>
            <person name="Alioto T."/>
            <person name="Alioto T."/>
            <person name="Gomez Garrido J."/>
        </authorList>
    </citation>
    <scope>NUCLEOTIDE SEQUENCE</scope>
    <source>
        <strain evidence="2">A484AB</strain>
    </source>
</reference>
<protein>
    <submittedName>
        <fullName evidence="2">Uncharacterized protein</fullName>
    </submittedName>
</protein>
<feature type="compositionally biased region" description="Basic and acidic residues" evidence="1">
    <location>
        <begin position="168"/>
        <end position="186"/>
    </location>
</feature>
<feature type="region of interest" description="Disordered" evidence="1">
    <location>
        <begin position="113"/>
        <end position="186"/>
    </location>
</feature>
<organism evidence="2 3">
    <name type="scientific">Paramuricea clavata</name>
    <name type="common">Red gorgonian</name>
    <name type="synonym">Violescent sea-whip</name>
    <dbReference type="NCBI Taxonomy" id="317549"/>
    <lineage>
        <taxon>Eukaryota</taxon>
        <taxon>Metazoa</taxon>
        <taxon>Cnidaria</taxon>
        <taxon>Anthozoa</taxon>
        <taxon>Octocorallia</taxon>
        <taxon>Malacalcyonacea</taxon>
        <taxon>Plexauridae</taxon>
        <taxon>Paramuricea</taxon>
    </lineage>
</organism>
<dbReference type="Proteomes" id="UP001152795">
    <property type="component" value="Unassembled WGS sequence"/>
</dbReference>
<dbReference type="EMBL" id="CACRXK020000045">
    <property type="protein sequence ID" value="CAB3977407.1"/>
    <property type="molecule type" value="Genomic_DNA"/>
</dbReference>
<keyword evidence="3" id="KW-1185">Reference proteome</keyword>
<evidence type="ECO:0000313" key="2">
    <source>
        <dbReference type="EMBL" id="CAB3977407.1"/>
    </source>
</evidence>
<accession>A0A7D9D8M5</accession>
<feature type="compositionally biased region" description="Polar residues" evidence="1">
    <location>
        <begin position="121"/>
        <end position="137"/>
    </location>
</feature>
<sequence length="286" mass="32888">MATPEFLQFVSYMAIEEQTRHRDVFNTPPKDPRQLKPISTQLPDALTQYNQDLFQNFTLEPPTKPTTRSTDHADETFGRDEQSTAPISPDNTMYPTTIIPTIDNIEILETSIKQDPHEPNEITSSDAATYNDSTTPTPLIHRGKNIEQMKANYQNESIKPKPRKRKRDPNDKIPHGRPTKDSAMLRDATHVEKTELDLGSDDDSQLAIREVQLLSSNGSIRKKFKLLTRHDKDNQCFHIKHYASLEYIAENKKTAFETIKQQRTKLKNLNYLEQNTLANIKENDTL</sequence>
<evidence type="ECO:0000256" key="1">
    <source>
        <dbReference type="SAM" id="MobiDB-lite"/>
    </source>
</evidence>